<sequence>MISSVFGKTKPINYIIVLSFLFVFYWFVHFFLFERVYSPLQLLLQAIAFLLLMFSFFIVNFITKRNKITGTNSFSLLFYFLLMLVFPKTIADNNTIFCSFSLLLAIRRLISMKSLKNVKLKIFDASIWIMVSSLFYDWALLFMLVVFAAIYIYEPKNIRNWLVPFAALFAVFMISYSILILAGYPNFLVTHYKFNFQFNTTYFLDLGNGSKLIIYVLITFVTAVLAFLKLGSAGLGKIASMRLIALYFIVGLVLKVLTTTSDAYPILITFFPAVVFFTNYIESIRKANIKEIVLMASIVIPLLVFLFEVSIK</sequence>
<feature type="transmembrane region" description="Helical" evidence="1">
    <location>
        <begin position="293"/>
        <end position="311"/>
    </location>
</feature>
<dbReference type="STRING" id="192904.SAMN04488514_10555"/>
<evidence type="ECO:0008006" key="4">
    <source>
        <dbReference type="Google" id="ProtNLM"/>
    </source>
</evidence>
<dbReference type="EMBL" id="FNGV01000005">
    <property type="protein sequence ID" value="SDM10731.1"/>
    <property type="molecule type" value="Genomic_DNA"/>
</dbReference>
<feature type="transmembrane region" description="Helical" evidence="1">
    <location>
        <begin position="126"/>
        <end position="153"/>
    </location>
</feature>
<dbReference type="AlphaFoldDB" id="A0A1G9QIU9"/>
<dbReference type="OrthoDB" id="1439867at2"/>
<organism evidence="2 3">
    <name type="scientific">Kriegella aquimaris</name>
    <dbReference type="NCBI Taxonomy" id="192904"/>
    <lineage>
        <taxon>Bacteria</taxon>
        <taxon>Pseudomonadati</taxon>
        <taxon>Bacteroidota</taxon>
        <taxon>Flavobacteriia</taxon>
        <taxon>Flavobacteriales</taxon>
        <taxon>Flavobacteriaceae</taxon>
        <taxon>Kriegella</taxon>
    </lineage>
</organism>
<feature type="transmembrane region" description="Helical" evidence="1">
    <location>
        <begin position="74"/>
        <end position="106"/>
    </location>
</feature>
<feature type="transmembrane region" description="Helical" evidence="1">
    <location>
        <begin position="12"/>
        <end position="33"/>
    </location>
</feature>
<gene>
    <name evidence="2" type="ORF">SAMN04488514_10555</name>
</gene>
<keyword evidence="1" id="KW-0812">Transmembrane</keyword>
<feature type="transmembrane region" description="Helical" evidence="1">
    <location>
        <begin position="240"/>
        <end position="257"/>
    </location>
</feature>
<evidence type="ECO:0000256" key="1">
    <source>
        <dbReference type="SAM" id="Phobius"/>
    </source>
</evidence>
<keyword evidence="1" id="KW-0472">Membrane</keyword>
<proteinExistence type="predicted"/>
<feature type="transmembrane region" description="Helical" evidence="1">
    <location>
        <begin position="212"/>
        <end position="228"/>
    </location>
</feature>
<feature type="transmembrane region" description="Helical" evidence="1">
    <location>
        <begin position="263"/>
        <end position="281"/>
    </location>
</feature>
<evidence type="ECO:0000313" key="3">
    <source>
        <dbReference type="Proteomes" id="UP000199440"/>
    </source>
</evidence>
<keyword evidence="3" id="KW-1185">Reference proteome</keyword>
<feature type="transmembrane region" description="Helical" evidence="1">
    <location>
        <begin position="165"/>
        <end position="184"/>
    </location>
</feature>
<protein>
    <recommendedName>
        <fullName evidence="4">EpsG family protein</fullName>
    </recommendedName>
</protein>
<keyword evidence="1" id="KW-1133">Transmembrane helix</keyword>
<accession>A0A1G9QIU9</accession>
<feature type="transmembrane region" description="Helical" evidence="1">
    <location>
        <begin position="39"/>
        <end position="62"/>
    </location>
</feature>
<reference evidence="2 3" key="1">
    <citation type="submission" date="2016-10" db="EMBL/GenBank/DDBJ databases">
        <authorList>
            <person name="de Groot N.N."/>
        </authorList>
    </citation>
    <scope>NUCLEOTIDE SEQUENCE [LARGE SCALE GENOMIC DNA]</scope>
    <source>
        <strain evidence="2 3">DSM 19886</strain>
    </source>
</reference>
<dbReference type="Proteomes" id="UP000199440">
    <property type="component" value="Unassembled WGS sequence"/>
</dbReference>
<name>A0A1G9QIU9_9FLAO</name>
<evidence type="ECO:0000313" key="2">
    <source>
        <dbReference type="EMBL" id="SDM10731.1"/>
    </source>
</evidence>